<keyword evidence="2" id="KW-0472">Membrane</keyword>
<feature type="transmembrane region" description="Helical" evidence="2">
    <location>
        <begin position="118"/>
        <end position="137"/>
    </location>
</feature>
<keyword evidence="2" id="KW-0812">Transmembrane</keyword>
<feature type="transmembrane region" description="Helical" evidence="2">
    <location>
        <begin position="49"/>
        <end position="70"/>
    </location>
</feature>
<feature type="region of interest" description="Disordered" evidence="1">
    <location>
        <begin position="334"/>
        <end position="367"/>
    </location>
</feature>
<comment type="caution">
    <text evidence="3">The sequence shown here is derived from an EMBL/GenBank/DDBJ whole genome shotgun (WGS) entry which is preliminary data.</text>
</comment>
<dbReference type="EMBL" id="CAJVRM010000702">
    <property type="protein sequence ID" value="CAG8983013.1"/>
    <property type="molecule type" value="Genomic_DNA"/>
</dbReference>
<evidence type="ECO:0000256" key="1">
    <source>
        <dbReference type="SAM" id="MobiDB-lite"/>
    </source>
</evidence>
<proteinExistence type="predicted"/>
<keyword evidence="4" id="KW-1185">Reference proteome</keyword>
<feature type="compositionally biased region" description="Basic and acidic residues" evidence="1">
    <location>
        <begin position="353"/>
        <end position="367"/>
    </location>
</feature>
<evidence type="ECO:0000313" key="3">
    <source>
        <dbReference type="EMBL" id="CAG8983013.1"/>
    </source>
</evidence>
<name>A0A9N9M043_9HELO</name>
<evidence type="ECO:0000256" key="2">
    <source>
        <dbReference type="SAM" id="Phobius"/>
    </source>
</evidence>
<sequence length="451" mass="49847">MSTDPTPDPKSRDEVARSILLFSLLALATNSMASAPRNVLGFSGGYRFYLASSPIVCLADTISTTIRMLIIRLFPRTSEAKSCALLIQQRLQIPIPTKGGNPTDGRVKILQNAPWPQLIIFVIGTLPAAIKLCSFSGTPWTTVWGMMFLVSFLGNKIIELIASTQSFADDISSLVEAGLPIERAPMPDQYAHSGDIEKQTGFPTEAAFIGLSVMAHSLVISNLITRPHILVTAFKLAFLTEFLICILLGGSNLCVIGRNVIRISHYLFVYCGAFFFNTIGKEDIVMVCLHMLLTILWSALWCGSCMNLIRLFERETSIVKMVLLSSVDEKTRVSTEAQDQHQDETSVSQLSDSSHHTQGSDETDKSLTEYTEQDIGEARLLHYGTYTQRFEGTCQMSIPLPIIATKESTVKIEAVSSLLLFSLNILYCTCWYIYEYNPHGTVNPGWVGVFG</sequence>
<feature type="transmembrane region" description="Helical" evidence="2">
    <location>
        <begin position="292"/>
        <end position="312"/>
    </location>
</feature>
<gene>
    <name evidence="3" type="ORF">HYALB_00003592</name>
</gene>
<evidence type="ECO:0000313" key="4">
    <source>
        <dbReference type="Proteomes" id="UP000701801"/>
    </source>
</evidence>
<accession>A0A9N9M043</accession>
<feature type="transmembrane region" description="Helical" evidence="2">
    <location>
        <begin position="263"/>
        <end position="280"/>
    </location>
</feature>
<dbReference type="AlphaFoldDB" id="A0A9N9M043"/>
<feature type="transmembrane region" description="Helical" evidence="2">
    <location>
        <begin position="236"/>
        <end position="256"/>
    </location>
</feature>
<keyword evidence="2" id="KW-1133">Transmembrane helix</keyword>
<feature type="transmembrane region" description="Helical" evidence="2">
    <location>
        <begin position="414"/>
        <end position="434"/>
    </location>
</feature>
<dbReference type="Proteomes" id="UP000701801">
    <property type="component" value="Unassembled WGS sequence"/>
</dbReference>
<protein>
    <submittedName>
        <fullName evidence="3">Uncharacterized protein</fullName>
    </submittedName>
</protein>
<feature type="compositionally biased region" description="Basic and acidic residues" evidence="1">
    <location>
        <begin position="334"/>
        <end position="344"/>
    </location>
</feature>
<organism evidence="3 4">
    <name type="scientific">Hymenoscyphus albidus</name>
    <dbReference type="NCBI Taxonomy" id="595503"/>
    <lineage>
        <taxon>Eukaryota</taxon>
        <taxon>Fungi</taxon>
        <taxon>Dikarya</taxon>
        <taxon>Ascomycota</taxon>
        <taxon>Pezizomycotina</taxon>
        <taxon>Leotiomycetes</taxon>
        <taxon>Helotiales</taxon>
        <taxon>Helotiaceae</taxon>
        <taxon>Hymenoscyphus</taxon>
    </lineage>
</organism>
<dbReference type="OrthoDB" id="2847781at2759"/>
<reference evidence="3" key="1">
    <citation type="submission" date="2021-07" db="EMBL/GenBank/DDBJ databases">
        <authorList>
            <person name="Durling M."/>
        </authorList>
    </citation>
    <scope>NUCLEOTIDE SEQUENCE</scope>
</reference>